<name>A0A3P7E1P6_WUCBA</name>
<feature type="coiled-coil region" evidence="1">
    <location>
        <begin position="175"/>
        <end position="230"/>
    </location>
</feature>
<organism evidence="2 3">
    <name type="scientific">Wuchereria bancrofti</name>
    <dbReference type="NCBI Taxonomy" id="6293"/>
    <lineage>
        <taxon>Eukaryota</taxon>
        <taxon>Metazoa</taxon>
        <taxon>Ecdysozoa</taxon>
        <taxon>Nematoda</taxon>
        <taxon>Chromadorea</taxon>
        <taxon>Rhabditida</taxon>
        <taxon>Spirurina</taxon>
        <taxon>Spiruromorpha</taxon>
        <taxon>Filarioidea</taxon>
        <taxon>Onchocercidae</taxon>
        <taxon>Wuchereria</taxon>
    </lineage>
</organism>
<dbReference type="Proteomes" id="UP000270924">
    <property type="component" value="Unassembled WGS sequence"/>
</dbReference>
<dbReference type="AlphaFoldDB" id="A0A3P7E1P6"/>
<feature type="coiled-coil region" evidence="1">
    <location>
        <begin position="269"/>
        <end position="351"/>
    </location>
</feature>
<evidence type="ECO:0000313" key="2">
    <source>
        <dbReference type="EMBL" id="VDM13336.1"/>
    </source>
</evidence>
<reference evidence="2 3" key="1">
    <citation type="submission" date="2018-11" db="EMBL/GenBank/DDBJ databases">
        <authorList>
            <consortium name="Pathogen Informatics"/>
        </authorList>
    </citation>
    <scope>NUCLEOTIDE SEQUENCE [LARGE SCALE GENOMIC DNA]</scope>
</reference>
<protein>
    <submittedName>
        <fullName evidence="2">Uncharacterized protein</fullName>
    </submittedName>
</protein>
<keyword evidence="3" id="KW-1185">Reference proteome</keyword>
<feature type="coiled-coil region" evidence="1">
    <location>
        <begin position="14"/>
        <end position="87"/>
    </location>
</feature>
<sequence length="393" mass="46768">MIFFQKIDSMNAVIDELRVKLSDTERGMTNLKNHDSMLERENNDWKEKFDTLNMELDRLRDELSTVRRDAEKEINRYKNDLQATRDEIKWLNVTNTEMKSLLTSADDKINSLDKIISDQKNKIHNCKCFFVFFVGKKHEKMFFKDKNFSKKNIKIILKKEEKFLKLKSITAANEIHRLEGEINDAKGNVANLQSDLSAAQGQIYSAEEEYNSLQMKFNKMKNEMNLLLAENHNFKIIEEKCKTEIEYLKQKLQDAQKYTDIVEKLRPEYKRLENLYREKVKQVENQTETIQNLELQLNQTRVELHDTTDKVVIDLQLLAIESDRNILRNEIEKLQREVQFLREQFIRKTDEYQLALNDLVNAHRTAEDGRVNAIQELEARKYEINDLQLLNWH</sequence>
<dbReference type="OrthoDB" id="5835755at2759"/>
<evidence type="ECO:0000256" key="1">
    <source>
        <dbReference type="SAM" id="Coils"/>
    </source>
</evidence>
<dbReference type="Gene3D" id="1.10.287.1490">
    <property type="match status" value="2"/>
</dbReference>
<proteinExistence type="predicted"/>
<dbReference type="EMBL" id="UYWW01004196">
    <property type="protein sequence ID" value="VDM13336.1"/>
    <property type="molecule type" value="Genomic_DNA"/>
</dbReference>
<evidence type="ECO:0000313" key="3">
    <source>
        <dbReference type="Proteomes" id="UP000270924"/>
    </source>
</evidence>
<gene>
    <name evidence="2" type="ORF">WBA_LOCUS6722</name>
</gene>
<dbReference type="InParanoid" id="A0A3P7E1P6"/>
<keyword evidence="1" id="KW-0175">Coiled coil</keyword>
<accession>A0A3P7E1P6</accession>